<accession>A0A0L6UEY3</accession>
<reference evidence="1 2" key="1">
    <citation type="submission" date="2015-08" db="EMBL/GenBank/DDBJ databases">
        <title>Next Generation Sequencing and Analysis of the Genome of Puccinia sorghi L Schw, the Causal Agent of Maize Common Rust.</title>
        <authorList>
            <person name="Rochi L."/>
            <person name="Burguener G."/>
            <person name="Darino M."/>
            <person name="Turjanski A."/>
            <person name="Kreff E."/>
            <person name="Dieguez M.J."/>
            <person name="Sacco F."/>
        </authorList>
    </citation>
    <scope>NUCLEOTIDE SEQUENCE [LARGE SCALE GENOMIC DNA]</scope>
    <source>
        <strain evidence="1 2">RO10H11247</strain>
    </source>
</reference>
<dbReference type="AlphaFoldDB" id="A0A0L6UEY3"/>
<evidence type="ECO:0000313" key="1">
    <source>
        <dbReference type="EMBL" id="KNZ46812.1"/>
    </source>
</evidence>
<dbReference type="VEuPathDB" id="FungiDB:VP01_6931g1"/>
<sequence>MRACLRLKTIPKIWNEEVLITPPKPGQDQRWLKNTRGITLSCTEGKLLLTILSTKISKKLGKKKLFSKAQAGFRKVQEAVAHVASLSEILKQQINNKQNKFAIY</sequence>
<organism evidence="1 2">
    <name type="scientific">Puccinia sorghi</name>
    <dbReference type="NCBI Taxonomy" id="27349"/>
    <lineage>
        <taxon>Eukaryota</taxon>
        <taxon>Fungi</taxon>
        <taxon>Dikarya</taxon>
        <taxon>Basidiomycota</taxon>
        <taxon>Pucciniomycotina</taxon>
        <taxon>Pucciniomycetes</taxon>
        <taxon>Pucciniales</taxon>
        <taxon>Pucciniaceae</taxon>
        <taxon>Puccinia</taxon>
    </lineage>
</organism>
<evidence type="ECO:0000313" key="2">
    <source>
        <dbReference type="Proteomes" id="UP000037035"/>
    </source>
</evidence>
<protein>
    <recommendedName>
        <fullName evidence="3">Reverse transcriptase domain-containing protein</fullName>
    </recommendedName>
</protein>
<name>A0A0L6UEY3_9BASI</name>
<evidence type="ECO:0008006" key="3">
    <source>
        <dbReference type="Google" id="ProtNLM"/>
    </source>
</evidence>
<gene>
    <name evidence="1" type="ORF">VP01_6931g1</name>
</gene>
<dbReference type="Proteomes" id="UP000037035">
    <property type="component" value="Unassembled WGS sequence"/>
</dbReference>
<comment type="caution">
    <text evidence="1">The sequence shown here is derived from an EMBL/GenBank/DDBJ whole genome shotgun (WGS) entry which is preliminary data.</text>
</comment>
<keyword evidence="2" id="KW-1185">Reference proteome</keyword>
<dbReference type="OrthoDB" id="3049395at2759"/>
<feature type="non-terminal residue" evidence="1">
    <location>
        <position position="104"/>
    </location>
</feature>
<proteinExistence type="predicted"/>
<dbReference type="EMBL" id="LAVV01012307">
    <property type="protein sequence ID" value="KNZ46812.1"/>
    <property type="molecule type" value="Genomic_DNA"/>
</dbReference>